<evidence type="ECO:0000313" key="3">
    <source>
        <dbReference type="Proteomes" id="UP000664203"/>
    </source>
</evidence>
<evidence type="ECO:0000256" key="1">
    <source>
        <dbReference type="SAM" id="MobiDB-lite"/>
    </source>
</evidence>
<feature type="compositionally biased region" description="Polar residues" evidence="1">
    <location>
        <begin position="296"/>
        <end position="307"/>
    </location>
</feature>
<feature type="compositionally biased region" description="Acidic residues" evidence="1">
    <location>
        <begin position="268"/>
        <end position="282"/>
    </location>
</feature>
<reference evidence="2" key="1">
    <citation type="submission" date="2021-03" db="EMBL/GenBank/DDBJ databases">
        <authorList>
            <person name="Tagirdzhanova G."/>
        </authorList>
    </citation>
    <scope>NUCLEOTIDE SEQUENCE</scope>
</reference>
<sequence>MANTNSIPWAQTPDYLNMSRTQPQPGDLTAYDPPRRTGASPSDVTTFKAGHSRLTVDNMPEVLYMLWPTIEWKQHLLLYKPPQMVDPVTNQAMFEHAPRPGTKARPLLDWPVLRGIDKIGTQEDWLFFETMLKLEPRLKWTDFDMRMDYVGDRASNSKLDFINAIQQRSGKSRERFSIISWRVKVSGDGRDTQQCVLARLTQQQIRDNTTRGTTPGLINPLLPDTSENRIALPGTGHQGTIPSSSTSASCPSHKRKAVTSARKADTNESSDSDFDPMNDEGAEPFPRSKRPKKAASNLQKTYVSSSDCPPIRKREPGSGKTVSTSCNHEATRLQEERDRNITQTTTFEPPSIVSISYGKRRKLDPDDDYSDSGHDSLSLKRRPRRLSNIGRRSTSIRKNPWHHCVL</sequence>
<comment type="caution">
    <text evidence="2">The sequence shown here is derived from an EMBL/GenBank/DDBJ whole genome shotgun (WGS) entry which is preliminary data.</text>
</comment>
<proteinExistence type="predicted"/>
<keyword evidence="3" id="KW-1185">Reference proteome</keyword>
<dbReference type="AlphaFoldDB" id="A0A8H3J2R6"/>
<gene>
    <name evidence="2" type="ORF">ALECFALPRED_008157</name>
</gene>
<dbReference type="OrthoDB" id="5348779at2759"/>
<protein>
    <submittedName>
        <fullName evidence="2">Uncharacterized protein</fullName>
    </submittedName>
</protein>
<feature type="compositionally biased region" description="Basic and acidic residues" evidence="1">
    <location>
        <begin position="329"/>
        <end position="340"/>
    </location>
</feature>
<dbReference type="Proteomes" id="UP000664203">
    <property type="component" value="Unassembled WGS sequence"/>
</dbReference>
<accession>A0A8H3J2R6</accession>
<name>A0A8H3J2R6_9LECA</name>
<dbReference type="EMBL" id="CAJPDR010000552">
    <property type="protein sequence ID" value="CAF9939503.1"/>
    <property type="molecule type" value="Genomic_DNA"/>
</dbReference>
<feature type="region of interest" description="Disordered" evidence="1">
    <location>
        <begin position="206"/>
        <end position="394"/>
    </location>
</feature>
<feature type="region of interest" description="Disordered" evidence="1">
    <location>
        <begin position="1"/>
        <end position="45"/>
    </location>
</feature>
<evidence type="ECO:0000313" key="2">
    <source>
        <dbReference type="EMBL" id="CAF9939503.1"/>
    </source>
</evidence>
<organism evidence="2 3">
    <name type="scientific">Alectoria fallacina</name>
    <dbReference type="NCBI Taxonomy" id="1903189"/>
    <lineage>
        <taxon>Eukaryota</taxon>
        <taxon>Fungi</taxon>
        <taxon>Dikarya</taxon>
        <taxon>Ascomycota</taxon>
        <taxon>Pezizomycotina</taxon>
        <taxon>Lecanoromycetes</taxon>
        <taxon>OSLEUM clade</taxon>
        <taxon>Lecanoromycetidae</taxon>
        <taxon>Lecanorales</taxon>
        <taxon>Lecanorineae</taxon>
        <taxon>Parmeliaceae</taxon>
        <taxon>Alectoria</taxon>
    </lineage>
</organism>